<feature type="non-terminal residue" evidence="1">
    <location>
        <position position="1"/>
    </location>
</feature>
<dbReference type="Proteomes" id="UP000494106">
    <property type="component" value="Unassembled WGS sequence"/>
</dbReference>
<name>A0A8S0Z4M8_ARCPL</name>
<reference evidence="1 2" key="1">
    <citation type="submission" date="2020-04" db="EMBL/GenBank/DDBJ databases">
        <authorList>
            <person name="Wallbank WR R."/>
            <person name="Pardo Diaz C."/>
            <person name="Kozak K."/>
            <person name="Martin S."/>
            <person name="Jiggins C."/>
            <person name="Moest M."/>
            <person name="Warren A I."/>
            <person name="Byers J.R.P. K."/>
            <person name="Montejo-Kovacevich G."/>
            <person name="Yen C E."/>
        </authorList>
    </citation>
    <scope>NUCLEOTIDE SEQUENCE [LARGE SCALE GENOMIC DNA]</scope>
</reference>
<evidence type="ECO:0000313" key="2">
    <source>
        <dbReference type="Proteomes" id="UP000494106"/>
    </source>
</evidence>
<protein>
    <submittedName>
        <fullName evidence="1">Uncharacterized protein</fullName>
    </submittedName>
</protein>
<sequence>SLTSLLTSCPSMNWQKRMDNNSILITVM</sequence>
<evidence type="ECO:0000313" key="1">
    <source>
        <dbReference type="EMBL" id="CAB3227401.1"/>
    </source>
</evidence>
<dbReference type="EMBL" id="CADEBC010000250">
    <property type="protein sequence ID" value="CAB3227401.1"/>
    <property type="molecule type" value="Genomic_DNA"/>
</dbReference>
<organism evidence="1 2">
    <name type="scientific">Arctia plantaginis</name>
    <name type="common">Wood tiger moth</name>
    <name type="synonym">Phalaena plantaginis</name>
    <dbReference type="NCBI Taxonomy" id="874455"/>
    <lineage>
        <taxon>Eukaryota</taxon>
        <taxon>Metazoa</taxon>
        <taxon>Ecdysozoa</taxon>
        <taxon>Arthropoda</taxon>
        <taxon>Hexapoda</taxon>
        <taxon>Insecta</taxon>
        <taxon>Pterygota</taxon>
        <taxon>Neoptera</taxon>
        <taxon>Endopterygota</taxon>
        <taxon>Lepidoptera</taxon>
        <taxon>Glossata</taxon>
        <taxon>Ditrysia</taxon>
        <taxon>Noctuoidea</taxon>
        <taxon>Erebidae</taxon>
        <taxon>Arctiinae</taxon>
        <taxon>Arctia</taxon>
    </lineage>
</organism>
<keyword evidence="2" id="KW-1185">Reference proteome</keyword>
<gene>
    <name evidence="1" type="ORF">APLA_LOCUS3290</name>
</gene>
<dbReference type="AlphaFoldDB" id="A0A8S0Z4M8"/>
<proteinExistence type="predicted"/>
<comment type="caution">
    <text evidence="1">The sequence shown here is derived from an EMBL/GenBank/DDBJ whole genome shotgun (WGS) entry which is preliminary data.</text>
</comment>
<accession>A0A8S0Z4M8</accession>